<dbReference type="PROSITE" id="PS51257">
    <property type="entry name" value="PROKAR_LIPOPROTEIN"/>
    <property type="match status" value="1"/>
</dbReference>
<dbReference type="GO" id="GO:0017057">
    <property type="term" value="F:6-phosphogluconolactonase activity"/>
    <property type="evidence" value="ECO:0007669"/>
    <property type="project" value="TreeGrafter"/>
</dbReference>
<dbReference type="InterPro" id="IPR019405">
    <property type="entry name" value="Lactonase_7-beta_prop"/>
</dbReference>
<keyword evidence="3" id="KW-1185">Reference proteome</keyword>
<evidence type="ECO:0000313" key="2">
    <source>
        <dbReference type="EMBL" id="MBW3467935.1"/>
    </source>
</evidence>
<evidence type="ECO:0000256" key="1">
    <source>
        <dbReference type="SAM" id="SignalP"/>
    </source>
</evidence>
<dbReference type="Pfam" id="PF10282">
    <property type="entry name" value="Lactonase"/>
    <property type="match status" value="1"/>
</dbReference>
<comment type="caution">
    <text evidence="2">The sequence shown here is derived from an EMBL/GenBank/DDBJ whole genome shotgun (WGS) entry which is preliminary data.</text>
</comment>
<sequence length="385" mass="43301">MKTFKLRVICIQLVLSLLLMSCGSENNTEMEKTIYTFLVGAYTENDSQGIGLLFLDPEHGEMAVKTIGPGVENPSFVIADKAERRVYAVEEISDEKGGKVKMFEFDKEKGKLNMIDEAFTQGDHPCYLALSPDEKILVVGNYSGGNFSAYSVKDKKLELLQTIHHEGSSVNRERQNQAHVHSTVFHPEQNLLLVGDLGTDKIHLYSFDTDSEKPIEFHSTPFIQVEPGSGPRHLEVLEEKNIVYLIHEMTAEIGVYHLNNDEAKHLQSLSLTDEKFEGELGAAELRVSPDQRFLYASNRGDANEITCFSISNDGKLEFNQRVSSGGKMPRNFIITHDGKYLLAAHQESSDIVVFERNLENGKLKESTLKIKIPKPVYLFELEDSK</sequence>
<reference evidence="2 3" key="1">
    <citation type="journal article" date="2020" name="Syst. Appl. Microbiol.">
        <title>Arthrospiribacter ruber gen. nov., sp. nov., a novel bacterium isolated from Arthrospira cultures.</title>
        <authorList>
            <person name="Waleron M."/>
            <person name="Misztak A."/>
            <person name="Waleron M.M."/>
            <person name="Furmaniak M."/>
            <person name="Mrozik A."/>
            <person name="Waleron K."/>
        </authorList>
    </citation>
    <scope>NUCLEOTIDE SEQUENCE [LARGE SCALE GENOMIC DNA]</scope>
    <source>
        <strain evidence="2 3">DPMB0001</strain>
    </source>
</reference>
<gene>
    <name evidence="2" type="ORF">EGN73_08920</name>
</gene>
<dbReference type="AlphaFoldDB" id="A0A951MDR0"/>
<feature type="signal peptide" evidence="1">
    <location>
        <begin position="1"/>
        <end position="26"/>
    </location>
</feature>
<protein>
    <submittedName>
        <fullName evidence="2">Lactonase family protein</fullName>
    </submittedName>
</protein>
<proteinExistence type="predicted"/>
<accession>A0A951MDR0</accession>
<organism evidence="2 3">
    <name type="scientific">Arthrospiribacter ruber</name>
    <dbReference type="NCBI Taxonomy" id="2487934"/>
    <lineage>
        <taxon>Bacteria</taxon>
        <taxon>Pseudomonadati</taxon>
        <taxon>Bacteroidota</taxon>
        <taxon>Cytophagia</taxon>
        <taxon>Cytophagales</taxon>
        <taxon>Cyclobacteriaceae</taxon>
        <taxon>Arthrospiribacter</taxon>
    </lineage>
</organism>
<keyword evidence="1" id="KW-0732">Signal</keyword>
<dbReference type="InterPro" id="IPR050282">
    <property type="entry name" value="Cycloisomerase_2"/>
</dbReference>
<name>A0A951MDR0_9BACT</name>
<dbReference type="PANTHER" id="PTHR30344">
    <property type="entry name" value="6-PHOSPHOGLUCONOLACTONASE-RELATED"/>
    <property type="match status" value="1"/>
</dbReference>
<dbReference type="PANTHER" id="PTHR30344:SF1">
    <property type="entry name" value="6-PHOSPHOGLUCONOLACTONASE"/>
    <property type="match status" value="1"/>
</dbReference>
<dbReference type="RefSeq" id="WP_219288486.1">
    <property type="nucleotide sequence ID" value="NZ_RPHB01000004.1"/>
</dbReference>
<dbReference type="Proteomes" id="UP000727490">
    <property type="component" value="Unassembled WGS sequence"/>
</dbReference>
<dbReference type="EMBL" id="RPHB01000004">
    <property type="protein sequence ID" value="MBW3467935.1"/>
    <property type="molecule type" value="Genomic_DNA"/>
</dbReference>
<feature type="chain" id="PRO_5038014707" evidence="1">
    <location>
        <begin position="27"/>
        <end position="385"/>
    </location>
</feature>
<evidence type="ECO:0000313" key="3">
    <source>
        <dbReference type="Proteomes" id="UP000727490"/>
    </source>
</evidence>